<comment type="subcellular location">
    <subcellularLocation>
        <location evidence="1 7">Cell inner membrane</location>
        <topology evidence="1 7">Multi-pass membrane protein</topology>
    </subcellularLocation>
</comment>
<proteinExistence type="predicted"/>
<protein>
    <submittedName>
        <fullName evidence="11">TRAP transporter large permease subunit</fullName>
    </submittedName>
</protein>
<feature type="transmembrane region" description="Helical" evidence="9">
    <location>
        <begin position="186"/>
        <end position="207"/>
    </location>
</feature>
<feature type="region of interest" description="Disordered" evidence="8">
    <location>
        <begin position="550"/>
        <end position="634"/>
    </location>
</feature>
<feature type="transmembrane region" description="Helical" evidence="9">
    <location>
        <begin position="151"/>
        <end position="171"/>
    </location>
</feature>
<feature type="transmembrane region" description="Helical" evidence="9">
    <location>
        <begin position="405"/>
        <end position="426"/>
    </location>
</feature>
<feature type="compositionally biased region" description="Low complexity" evidence="8">
    <location>
        <begin position="585"/>
        <end position="612"/>
    </location>
</feature>
<dbReference type="Proteomes" id="UP001597304">
    <property type="component" value="Unassembled WGS sequence"/>
</dbReference>
<reference evidence="12" key="1">
    <citation type="journal article" date="2019" name="Int. J. Syst. Evol. Microbiol.">
        <title>The Global Catalogue of Microorganisms (GCM) 10K type strain sequencing project: providing services to taxonomists for standard genome sequencing and annotation.</title>
        <authorList>
            <consortium name="The Broad Institute Genomics Platform"/>
            <consortium name="The Broad Institute Genome Sequencing Center for Infectious Disease"/>
            <person name="Wu L."/>
            <person name="Ma J."/>
        </authorList>
    </citation>
    <scope>NUCLEOTIDE SEQUENCE [LARGE SCALE GENOMIC DNA]</scope>
    <source>
        <strain evidence="12">LMG 29247</strain>
    </source>
</reference>
<sequence>MEFLTTNYAPIMFAGLICFLLLGFPVAFSLGACGMFFGFLGIELGIFPASVMEWLPQRLIGIMANDTLLAVPFFTFMGLVLERSGMAEDLLDTVGQVFGPMRGGLALAVVFVGALLAATTGVVAASVISMGLISLPIMLRYGYDRKLTSGVIAASGTLAQIIPPSLVLIIMADQLGRSVGDMYKGAFVPAFILVGLYVLYIVLLAIFRPQAVPALPPEARTYREPNGHSGYTSLTVLMVISALVSIFLARHMADVHTWWEGHLVESVPTDEKIVVAMCGGVFVAWVIAMGNKLLRLGLLSKLAERVTFVLIPPLLLIFLVLGTIFLGVATPTEGGAMGAMGALLMAALRGRMNYNLLKQAMASTTKLASFVMFILIGATVFSMVFQAADGPKWVEHLLANLPGGQVGFLVVVNLLIFFLAFFLDYFELSFIVVPLLAPVADKLGIDLIWFGVLLAVNMQTSFMHPPFGFALFFLRSVAPEKPYVDKITKKVMEPVTTMQIYKGAIPFLIIQLTMVGILIAFPSLVTGSLDKKVDVDMDAVGAQMLESLGNSQGYGSDQATDPNAPASAAGSDENWTNESAWGDESSPAMPGASDAPAAPAASAPEASAAPAAEGYGSDDPMKALTDSLKQDGKP</sequence>
<feature type="transmembrane region" description="Helical" evidence="9">
    <location>
        <begin position="334"/>
        <end position="352"/>
    </location>
</feature>
<evidence type="ECO:0000256" key="2">
    <source>
        <dbReference type="ARBA" id="ARBA00022475"/>
    </source>
</evidence>
<feature type="transmembrane region" description="Helical" evidence="9">
    <location>
        <begin position="447"/>
        <end position="474"/>
    </location>
</feature>
<dbReference type="InterPro" id="IPR010656">
    <property type="entry name" value="DctM"/>
</dbReference>
<evidence type="ECO:0000256" key="4">
    <source>
        <dbReference type="ARBA" id="ARBA00022692"/>
    </source>
</evidence>
<keyword evidence="7" id="KW-0813">Transport</keyword>
<dbReference type="InterPro" id="IPR004681">
    <property type="entry name" value="TRAP_DctM"/>
</dbReference>
<feature type="compositionally biased region" description="Polar residues" evidence="8">
    <location>
        <begin position="550"/>
        <end position="561"/>
    </location>
</feature>
<accession>A0ABW4KQ13</accession>
<feature type="transmembrane region" description="Helical" evidence="9">
    <location>
        <begin position="7"/>
        <end position="28"/>
    </location>
</feature>
<keyword evidence="5 9" id="KW-1133">Transmembrane helix</keyword>
<evidence type="ECO:0000256" key="9">
    <source>
        <dbReference type="SAM" id="Phobius"/>
    </source>
</evidence>
<feature type="transmembrane region" description="Helical" evidence="9">
    <location>
        <begin position="306"/>
        <end position="328"/>
    </location>
</feature>
<evidence type="ECO:0000313" key="12">
    <source>
        <dbReference type="Proteomes" id="UP001597304"/>
    </source>
</evidence>
<gene>
    <name evidence="11" type="ORF">ACFSF0_05105</name>
</gene>
<comment type="function">
    <text evidence="7">Part of the tripartite ATP-independent periplasmic (TRAP) transport system.</text>
</comment>
<dbReference type="PANTHER" id="PTHR33362:SF7">
    <property type="entry name" value="SLL1103 PROTEIN"/>
    <property type="match status" value="1"/>
</dbReference>
<evidence type="ECO:0000259" key="10">
    <source>
        <dbReference type="Pfam" id="PF06808"/>
    </source>
</evidence>
<keyword evidence="3 7" id="KW-0997">Cell inner membrane</keyword>
<evidence type="ECO:0000256" key="7">
    <source>
        <dbReference type="RuleBase" id="RU369079"/>
    </source>
</evidence>
<evidence type="ECO:0000256" key="5">
    <source>
        <dbReference type="ARBA" id="ARBA00022989"/>
    </source>
</evidence>
<feature type="transmembrane region" description="Helical" evidence="9">
    <location>
        <begin position="364"/>
        <end position="385"/>
    </location>
</feature>
<organism evidence="11 12">
    <name type="scientific">Ottowia flava</name>
    <dbReference type="NCBI Taxonomy" id="2675430"/>
    <lineage>
        <taxon>Bacteria</taxon>
        <taxon>Pseudomonadati</taxon>
        <taxon>Pseudomonadota</taxon>
        <taxon>Betaproteobacteria</taxon>
        <taxon>Burkholderiales</taxon>
        <taxon>Comamonadaceae</taxon>
        <taxon>Ottowia</taxon>
    </lineage>
</organism>
<evidence type="ECO:0000313" key="11">
    <source>
        <dbReference type="EMBL" id="MFD1709972.1"/>
    </source>
</evidence>
<keyword evidence="6 9" id="KW-0472">Membrane</keyword>
<keyword evidence="2" id="KW-1003">Cell membrane</keyword>
<evidence type="ECO:0000256" key="8">
    <source>
        <dbReference type="SAM" id="MobiDB-lite"/>
    </source>
</evidence>
<name>A0ABW4KQ13_9BURK</name>
<feature type="domain" description="TRAP C4-dicarboxylate transport system permease DctM subunit" evidence="10">
    <location>
        <begin position="14"/>
        <end position="523"/>
    </location>
</feature>
<evidence type="ECO:0000256" key="3">
    <source>
        <dbReference type="ARBA" id="ARBA00022519"/>
    </source>
</evidence>
<feature type="transmembrane region" description="Helical" evidence="9">
    <location>
        <begin position="106"/>
        <end position="139"/>
    </location>
</feature>
<dbReference type="RefSeq" id="WP_147914514.1">
    <property type="nucleotide sequence ID" value="NZ_JBHUEJ010000012.1"/>
</dbReference>
<dbReference type="EMBL" id="JBHUEJ010000012">
    <property type="protein sequence ID" value="MFD1709972.1"/>
    <property type="molecule type" value="Genomic_DNA"/>
</dbReference>
<keyword evidence="12" id="KW-1185">Reference proteome</keyword>
<dbReference type="Pfam" id="PF06808">
    <property type="entry name" value="DctM"/>
    <property type="match status" value="1"/>
</dbReference>
<feature type="transmembrane region" description="Helical" evidence="9">
    <location>
        <begin position="273"/>
        <end position="294"/>
    </location>
</feature>
<evidence type="ECO:0000256" key="1">
    <source>
        <dbReference type="ARBA" id="ARBA00004429"/>
    </source>
</evidence>
<evidence type="ECO:0000256" key="6">
    <source>
        <dbReference type="ARBA" id="ARBA00023136"/>
    </source>
</evidence>
<dbReference type="PANTHER" id="PTHR33362">
    <property type="entry name" value="SIALIC ACID TRAP TRANSPORTER PERMEASE PROTEIN SIAT-RELATED"/>
    <property type="match status" value="1"/>
</dbReference>
<feature type="transmembrane region" description="Helical" evidence="9">
    <location>
        <begin position="67"/>
        <end position="86"/>
    </location>
</feature>
<feature type="transmembrane region" description="Helical" evidence="9">
    <location>
        <begin position="228"/>
        <end position="253"/>
    </location>
</feature>
<keyword evidence="4 9" id="KW-0812">Transmembrane</keyword>
<feature type="transmembrane region" description="Helical" evidence="9">
    <location>
        <begin position="504"/>
        <end position="525"/>
    </location>
</feature>
<comment type="caution">
    <text evidence="11">The sequence shown here is derived from an EMBL/GenBank/DDBJ whole genome shotgun (WGS) entry which is preliminary data.</text>
</comment>